<organism evidence="1">
    <name type="scientific">Arundo donax</name>
    <name type="common">Giant reed</name>
    <name type="synonym">Donax arundinaceus</name>
    <dbReference type="NCBI Taxonomy" id="35708"/>
    <lineage>
        <taxon>Eukaryota</taxon>
        <taxon>Viridiplantae</taxon>
        <taxon>Streptophyta</taxon>
        <taxon>Embryophyta</taxon>
        <taxon>Tracheophyta</taxon>
        <taxon>Spermatophyta</taxon>
        <taxon>Magnoliopsida</taxon>
        <taxon>Liliopsida</taxon>
        <taxon>Poales</taxon>
        <taxon>Poaceae</taxon>
        <taxon>PACMAD clade</taxon>
        <taxon>Arundinoideae</taxon>
        <taxon>Arundineae</taxon>
        <taxon>Arundo</taxon>
    </lineage>
</organism>
<evidence type="ECO:0000313" key="1">
    <source>
        <dbReference type="EMBL" id="JAE03449.1"/>
    </source>
</evidence>
<sequence>MLLSGNYLTSAPYHKLTLSIRSTDLPHWKGLNASGPHQATSCSI</sequence>
<accession>A0A0A9EWU7</accession>
<dbReference type="AlphaFoldDB" id="A0A0A9EWU7"/>
<reference evidence="1" key="2">
    <citation type="journal article" date="2015" name="Data Brief">
        <title>Shoot transcriptome of the giant reed, Arundo donax.</title>
        <authorList>
            <person name="Barrero R.A."/>
            <person name="Guerrero F.D."/>
            <person name="Moolhuijzen P."/>
            <person name="Goolsby J.A."/>
            <person name="Tidwell J."/>
            <person name="Bellgard S.E."/>
            <person name="Bellgard M.I."/>
        </authorList>
    </citation>
    <scope>NUCLEOTIDE SEQUENCE</scope>
    <source>
        <tissue evidence="1">Shoot tissue taken approximately 20 cm above the soil surface</tissue>
    </source>
</reference>
<reference evidence="1" key="1">
    <citation type="submission" date="2014-09" db="EMBL/GenBank/DDBJ databases">
        <authorList>
            <person name="Magalhaes I.L.F."/>
            <person name="Oliveira U."/>
            <person name="Santos F.R."/>
            <person name="Vidigal T.H.D.A."/>
            <person name="Brescovit A.D."/>
            <person name="Santos A.J."/>
        </authorList>
    </citation>
    <scope>NUCLEOTIDE SEQUENCE</scope>
    <source>
        <tissue evidence="1">Shoot tissue taken approximately 20 cm above the soil surface</tissue>
    </source>
</reference>
<protein>
    <submittedName>
        <fullName evidence="1">Uncharacterized protein</fullName>
    </submittedName>
</protein>
<proteinExistence type="predicted"/>
<dbReference type="EMBL" id="GBRH01194447">
    <property type="protein sequence ID" value="JAE03449.1"/>
    <property type="molecule type" value="Transcribed_RNA"/>
</dbReference>
<name>A0A0A9EWU7_ARUDO</name>